<dbReference type="RefSeq" id="WP_133262619.1">
    <property type="nucleotide sequence ID" value="NZ_SJCY01000006.1"/>
</dbReference>
<keyword evidence="2" id="KW-1185">Reference proteome</keyword>
<dbReference type="SUPFAM" id="SSF81901">
    <property type="entry name" value="HCP-like"/>
    <property type="match status" value="1"/>
</dbReference>
<evidence type="ECO:0000313" key="1">
    <source>
        <dbReference type="EMBL" id="TDG36056.1"/>
    </source>
</evidence>
<dbReference type="Gene3D" id="1.25.40.10">
    <property type="entry name" value="Tetratricopeptide repeat domain"/>
    <property type="match status" value="2"/>
</dbReference>
<dbReference type="Proteomes" id="UP000295668">
    <property type="component" value="Unassembled WGS sequence"/>
</dbReference>
<dbReference type="PROSITE" id="PS51257">
    <property type="entry name" value="PROKAR_LIPOPROTEIN"/>
    <property type="match status" value="1"/>
</dbReference>
<dbReference type="InterPro" id="IPR019734">
    <property type="entry name" value="TPR_rpt"/>
</dbReference>
<proteinExistence type="predicted"/>
<reference evidence="1 2" key="1">
    <citation type="submission" date="2019-02" db="EMBL/GenBank/DDBJ databases">
        <title>Pedobacter sp. nov., a novel speices isolated from soil of pinguins habitat in Antarcitica.</title>
        <authorList>
            <person name="He R.-H."/>
        </authorList>
    </citation>
    <scope>NUCLEOTIDE SEQUENCE [LARGE SCALE GENOMIC DNA]</scope>
    <source>
        <strain evidence="1 2">E01020</strain>
    </source>
</reference>
<protein>
    <submittedName>
        <fullName evidence="1">Tetratricopeptide repeat protein</fullName>
    </submittedName>
</protein>
<dbReference type="InterPro" id="IPR011990">
    <property type="entry name" value="TPR-like_helical_dom_sf"/>
</dbReference>
<dbReference type="EMBL" id="SJCY01000006">
    <property type="protein sequence ID" value="TDG36056.1"/>
    <property type="molecule type" value="Genomic_DNA"/>
</dbReference>
<dbReference type="AlphaFoldDB" id="A0A4R5MKV5"/>
<sequence>MKYFKNIALGLITVFFVSCNSSSEDRADQLYKDGKNDEAVTYYEKAIAEGSETAMNKLALLYDNEHQPDKAKEWYIKSFQKGNVKATEYLASGSLRDGNYADVIKYSKPLADKGNKEIVYSLGSAYYKINDYDNAIKYLLKDSSDVATKHILGCSYYAKGDLKNAEKQWREAVDNYRSGAINSYNKLIALYKEQNRMADYNAYKGKYDGD</sequence>
<dbReference type="OrthoDB" id="1425875at2"/>
<organism evidence="1 2">
    <name type="scientific">Pedobacter changchengzhani</name>
    <dbReference type="NCBI Taxonomy" id="2529274"/>
    <lineage>
        <taxon>Bacteria</taxon>
        <taxon>Pseudomonadati</taxon>
        <taxon>Bacteroidota</taxon>
        <taxon>Sphingobacteriia</taxon>
        <taxon>Sphingobacteriales</taxon>
        <taxon>Sphingobacteriaceae</taxon>
        <taxon>Pedobacter</taxon>
    </lineage>
</organism>
<comment type="caution">
    <text evidence="1">The sequence shown here is derived from an EMBL/GenBank/DDBJ whole genome shotgun (WGS) entry which is preliminary data.</text>
</comment>
<evidence type="ECO:0000313" key="2">
    <source>
        <dbReference type="Proteomes" id="UP000295668"/>
    </source>
</evidence>
<dbReference type="Pfam" id="PF13432">
    <property type="entry name" value="TPR_16"/>
    <property type="match status" value="1"/>
</dbReference>
<name>A0A4R5MKV5_9SPHI</name>
<gene>
    <name evidence="1" type="ORF">EZJ43_10255</name>
</gene>
<accession>A0A4R5MKV5</accession>
<dbReference type="Pfam" id="PF13181">
    <property type="entry name" value="TPR_8"/>
    <property type="match status" value="1"/>
</dbReference>